<keyword evidence="1" id="KW-1133">Transmembrane helix</keyword>
<feature type="transmembrane region" description="Helical" evidence="1">
    <location>
        <begin position="67"/>
        <end position="86"/>
    </location>
</feature>
<dbReference type="AlphaFoldDB" id="A0A1I2TLX8"/>
<dbReference type="OrthoDB" id="8031034at2"/>
<protein>
    <recommendedName>
        <fullName evidence="4">Transmembrane transcriptional regulator (Anti-sigma factor RsiW)</fullName>
    </recommendedName>
</protein>
<dbReference type="Proteomes" id="UP000199229">
    <property type="component" value="Unassembled WGS sequence"/>
</dbReference>
<dbReference type="RefSeq" id="WP_056459988.1">
    <property type="nucleotide sequence ID" value="NZ_FOPM01000007.1"/>
</dbReference>
<organism evidence="2 3">
    <name type="scientific">Methylobacterium gossipiicola</name>
    <dbReference type="NCBI Taxonomy" id="582675"/>
    <lineage>
        <taxon>Bacteria</taxon>
        <taxon>Pseudomonadati</taxon>
        <taxon>Pseudomonadota</taxon>
        <taxon>Alphaproteobacteria</taxon>
        <taxon>Hyphomicrobiales</taxon>
        <taxon>Methylobacteriaceae</taxon>
        <taxon>Methylobacterium</taxon>
    </lineage>
</organism>
<accession>A0A1I2TLX8</accession>
<dbReference type="EMBL" id="FOPM01000007">
    <property type="protein sequence ID" value="SFG65823.1"/>
    <property type="molecule type" value="Genomic_DNA"/>
</dbReference>
<keyword evidence="1" id="KW-0472">Membrane</keyword>
<proteinExistence type="predicted"/>
<evidence type="ECO:0008006" key="4">
    <source>
        <dbReference type="Google" id="ProtNLM"/>
    </source>
</evidence>
<sequence>MRWETLNAYVDGELDPQDRRAVAETLARDPVLAARVATLTRLKQGVKQEVKAAAVPPRRAPIARASLGWACAAALVVLVGAGWLALSSRAPADPARAAFTAWGAAGSPANDVRPAGGPNGFPLDLGAAGFRLVYLSPDDGSAGRLAGYEGRHGCRLAIWSGPSRGQAGREIAQGSGGLRVARWDSEGRHYVLLSKTVPAERFALLAEAAVLLTEPNKTDRLRLALDRATSLAERPCTG</sequence>
<name>A0A1I2TLX8_9HYPH</name>
<keyword evidence="1" id="KW-0812">Transmembrane</keyword>
<gene>
    <name evidence="2" type="ORF">SAMN05192565_107201</name>
</gene>
<reference evidence="3" key="1">
    <citation type="submission" date="2016-10" db="EMBL/GenBank/DDBJ databases">
        <authorList>
            <person name="Varghese N."/>
            <person name="Submissions S."/>
        </authorList>
    </citation>
    <scope>NUCLEOTIDE SEQUENCE [LARGE SCALE GENOMIC DNA]</scope>
    <source>
        <strain evidence="3">Gh-105</strain>
    </source>
</reference>
<dbReference type="Gene3D" id="1.10.10.1320">
    <property type="entry name" value="Anti-sigma factor, zinc-finger domain"/>
    <property type="match status" value="1"/>
</dbReference>
<dbReference type="STRING" id="582675.SAMN05192565_107201"/>
<keyword evidence="3" id="KW-1185">Reference proteome</keyword>
<evidence type="ECO:0000313" key="3">
    <source>
        <dbReference type="Proteomes" id="UP000199229"/>
    </source>
</evidence>
<evidence type="ECO:0000313" key="2">
    <source>
        <dbReference type="EMBL" id="SFG65823.1"/>
    </source>
</evidence>
<evidence type="ECO:0000256" key="1">
    <source>
        <dbReference type="SAM" id="Phobius"/>
    </source>
</evidence>
<dbReference type="InterPro" id="IPR041916">
    <property type="entry name" value="Anti_sigma_zinc_sf"/>
</dbReference>